<dbReference type="Pfam" id="PF13242">
    <property type="entry name" value="Hydrolase_like"/>
    <property type="match status" value="1"/>
</dbReference>
<dbReference type="Pfam" id="PF13344">
    <property type="entry name" value="Hydrolase_6"/>
    <property type="match status" value="1"/>
</dbReference>
<evidence type="ECO:0008006" key="3">
    <source>
        <dbReference type="Google" id="ProtNLM"/>
    </source>
</evidence>
<evidence type="ECO:0000313" key="1">
    <source>
        <dbReference type="EMBL" id="KAF3455083.1"/>
    </source>
</evidence>
<dbReference type="InterPro" id="IPR006357">
    <property type="entry name" value="HAD-SF_hydro_IIA"/>
</dbReference>
<dbReference type="Gene3D" id="3.40.50.1000">
    <property type="entry name" value="HAD superfamily/HAD-like"/>
    <property type="match status" value="2"/>
</dbReference>
<dbReference type="NCBIfam" id="TIGR01456">
    <property type="entry name" value="CECR5"/>
    <property type="match status" value="1"/>
</dbReference>
<dbReference type="NCBIfam" id="TIGR01460">
    <property type="entry name" value="HAD-SF-IIA"/>
    <property type="match status" value="1"/>
</dbReference>
<dbReference type="PANTHER" id="PTHR14269">
    <property type="entry name" value="CDP-DIACYLGLYCEROL--GLYCEROL-3-PHOSPHATE 3-PHOSPHATIDYLTRANSFERASE-RELATED"/>
    <property type="match status" value="1"/>
</dbReference>
<proteinExistence type="predicted"/>
<dbReference type="PANTHER" id="PTHR14269:SF4">
    <property type="entry name" value="CAT EYE SYNDROME CRITICAL REGION PROTEIN 5"/>
    <property type="match status" value="1"/>
</dbReference>
<protein>
    <recommendedName>
        <fullName evidence="3">Cat eye syndrome critical region protein 5</fullName>
    </recommendedName>
</protein>
<comment type="caution">
    <text evidence="1">The sequence shown here is derived from an EMBL/GenBank/DDBJ whole genome shotgun (WGS) entry which is preliminary data.</text>
</comment>
<dbReference type="GO" id="GO:0005739">
    <property type="term" value="C:mitochondrion"/>
    <property type="evidence" value="ECO:0007669"/>
    <property type="project" value="TreeGrafter"/>
</dbReference>
<dbReference type="InterPro" id="IPR006353">
    <property type="entry name" value="HAD-SF_hydro_IIA_CECR5"/>
</dbReference>
<dbReference type="AlphaFoldDB" id="A0A8K0HP59"/>
<dbReference type="SUPFAM" id="SSF56784">
    <property type="entry name" value="HAD-like"/>
    <property type="match status" value="1"/>
</dbReference>
<dbReference type="InterPro" id="IPR050324">
    <property type="entry name" value="CDP-alcohol_PTase-I"/>
</dbReference>
<dbReference type="Proteomes" id="UP000796880">
    <property type="component" value="Unassembled WGS sequence"/>
</dbReference>
<dbReference type="FunFam" id="3.40.50.1000:FF:000137">
    <property type="entry name" value="Hydrolase family protein / HAD-superfamily protein"/>
    <property type="match status" value="1"/>
</dbReference>
<dbReference type="GO" id="GO:0046474">
    <property type="term" value="P:glycerophospholipid biosynthetic process"/>
    <property type="evidence" value="ECO:0007669"/>
    <property type="project" value="TreeGrafter"/>
</dbReference>
<accession>A0A8K0HP59</accession>
<organism evidence="1 2">
    <name type="scientific">Rhamnella rubrinervis</name>
    <dbReference type="NCBI Taxonomy" id="2594499"/>
    <lineage>
        <taxon>Eukaryota</taxon>
        <taxon>Viridiplantae</taxon>
        <taxon>Streptophyta</taxon>
        <taxon>Embryophyta</taxon>
        <taxon>Tracheophyta</taxon>
        <taxon>Spermatophyta</taxon>
        <taxon>Magnoliopsida</taxon>
        <taxon>eudicotyledons</taxon>
        <taxon>Gunneridae</taxon>
        <taxon>Pentapetalae</taxon>
        <taxon>rosids</taxon>
        <taxon>fabids</taxon>
        <taxon>Rosales</taxon>
        <taxon>Rhamnaceae</taxon>
        <taxon>rhamnoid group</taxon>
        <taxon>Rhamneae</taxon>
        <taxon>Rhamnella</taxon>
    </lineage>
</organism>
<dbReference type="EMBL" id="VOIH02000002">
    <property type="protein sequence ID" value="KAF3455083.1"/>
    <property type="molecule type" value="Genomic_DNA"/>
</dbReference>
<reference evidence="1" key="1">
    <citation type="submission" date="2020-03" db="EMBL/GenBank/DDBJ databases">
        <title>A high-quality chromosome-level genome assembly of a woody plant with both climbing and erect habits, Rhamnella rubrinervis.</title>
        <authorList>
            <person name="Lu Z."/>
            <person name="Yang Y."/>
            <person name="Zhu X."/>
            <person name="Sun Y."/>
        </authorList>
    </citation>
    <scope>NUCLEOTIDE SEQUENCE</scope>
    <source>
        <strain evidence="1">BYM</strain>
        <tissue evidence="1">Leaf</tissue>
    </source>
</reference>
<sequence>MSFRWLSKALQSRNKERLCPVCPSISRLFSDVSSHSTPSFGIVFDIDGVVLRGDTPIGGSPQALRKLYHDSGPILIPTLTFLNDGALKIPYIFLTNGGGFRESNRASELSKLLGVKISPSQVVQGHSPFKQLVDRYENELVVAVGKGEPAAVMSEYGFKNVLSIDDYASCFDNIDPLAPYKKWTARLTCHDSTTKLVPPKINVHSQRVQAAFVLSDSVDWSRDIQVLCDIFRTGGLPGRNFGHQPQLYFAHDDLAYQAAFPAERLGLGAFRISLEAVFNRVHPHPLEYTTYGKPNPFVLKNAEILLQQLVQSLQHNAHVVSHASAGSHHFKTLYMIGDNPSVDIKGAQQAGHPWFSILTRTGVFKEKENHPQFPANLVVDTVEEAVDYILEKECTS</sequence>
<dbReference type="InterPro" id="IPR023214">
    <property type="entry name" value="HAD_sf"/>
</dbReference>
<gene>
    <name evidence="1" type="ORF">FNV43_RR05531</name>
</gene>
<evidence type="ECO:0000313" key="2">
    <source>
        <dbReference type="Proteomes" id="UP000796880"/>
    </source>
</evidence>
<keyword evidence="2" id="KW-1185">Reference proteome</keyword>
<name>A0A8K0HP59_9ROSA</name>
<dbReference type="InterPro" id="IPR036412">
    <property type="entry name" value="HAD-like_sf"/>
</dbReference>
<dbReference type="OrthoDB" id="10251048at2759"/>